<sequence>MLILPKYERQIDWSFSYINQPINSEWATIVSGDRKKVTLVDRNLSPKYEYHLPDEISCLALSPKGDLLAAIMANGNHLAIVTAENQLVFEEQLPNPPVKVSYLYNDNGFQDCWFDTDGVRFWCMKVIGFEEVEIQIRDTNSWQIQRKFLLKDPFGGSTFSFCPHPENQMLALWAASGQNGQQIYWLYDDGVTIHGVEIPFPDVTGPPEFHPAGGEFLVLNSCERQLSRLSFPDCNLIGICEWPWPDADDGFGYHMCYLSDERVLINTGNGRMYLIDIDKMEISDELILIGHEPRPCKELYPTLKDLKEQLCGDLHHFYRFDSDSIVSVHSQLPSQKPDCKQKTLVIFGGKELFGSLAKVQESAPYSKLFIQSLGIS</sequence>
<keyword evidence="2" id="KW-1185">Reference proteome</keyword>
<dbReference type="EMBL" id="SRRZ01000052">
    <property type="protein sequence ID" value="NQE35306.1"/>
    <property type="molecule type" value="Genomic_DNA"/>
</dbReference>
<accession>A0ABX2CY28</accession>
<evidence type="ECO:0000313" key="1">
    <source>
        <dbReference type="EMBL" id="NQE35306.1"/>
    </source>
</evidence>
<dbReference type="RefSeq" id="WP_172188584.1">
    <property type="nucleotide sequence ID" value="NZ_CAWPPK010000266.1"/>
</dbReference>
<reference evidence="1 2" key="1">
    <citation type="journal article" date="2020" name="Sci. Rep.">
        <title>A novel cyanobacterial geosmin producer, revising GeoA distribution and dispersion patterns in Bacteria.</title>
        <authorList>
            <person name="Churro C."/>
            <person name="Semedo-Aguiar A.P."/>
            <person name="Silva A.D."/>
            <person name="Pereira-Leal J.B."/>
            <person name="Leite R.B."/>
        </authorList>
    </citation>
    <scope>NUCLEOTIDE SEQUENCE [LARGE SCALE GENOMIC DNA]</scope>
    <source>
        <strain evidence="1 2">IPMA8</strain>
    </source>
</reference>
<dbReference type="Proteomes" id="UP000702425">
    <property type="component" value="Unassembled WGS sequence"/>
</dbReference>
<comment type="caution">
    <text evidence="1">The sequence shown here is derived from an EMBL/GenBank/DDBJ whole genome shotgun (WGS) entry which is preliminary data.</text>
</comment>
<dbReference type="SUPFAM" id="SSF50969">
    <property type="entry name" value="YVTN repeat-like/Quinoprotein amine dehydrogenase"/>
    <property type="match status" value="1"/>
</dbReference>
<protein>
    <submittedName>
        <fullName evidence="1">Uncharacterized protein</fullName>
    </submittedName>
</protein>
<dbReference type="InterPro" id="IPR011044">
    <property type="entry name" value="Quino_amine_DH_bsu"/>
</dbReference>
<evidence type="ECO:0000313" key="2">
    <source>
        <dbReference type="Proteomes" id="UP000702425"/>
    </source>
</evidence>
<gene>
    <name evidence="1" type="ORF">E5S67_03036</name>
</gene>
<proteinExistence type="predicted"/>
<name>A0ABX2CY28_9CYAN</name>
<organism evidence="1 2">
    <name type="scientific">Microcoleus asticus IPMA8</name>
    <dbReference type="NCBI Taxonomy" id="2563858"/>
    <lineage>
        <taxon>Bacteria</taxon>
        <taxon>Bacillati</taxon>
        <taxon>Cyanobacteriota</taxon>
        <taxon>Cyanophyceae</taxon>
        <taxon>Oscillatoriophycideae</taxon>
        <taxon>Oscillatoriales</taxon>
        <taxon>Microcoleaceae</taxon>
        <taxon>Microcoleus</taxon>
        <taxon>Microcoleus asticus</taxon>
    </lineage>
</organism>